<evidence type="ECO:0000313" key="7">
    <source>
        <dbReference type="Proteomes" id="UP000570514"/>
    </source>
</evidence>
<keyword evidence="3" id="KW-0804">Transcription</keyword>
<dbReference type="GO" id="GO:0000976">
    <property type="term" value="F:transcription cis-regulatory region binding"/>
    <property type="evidence" value="ECO:0007669"/>
    <property type="project" value="TreeGrafter"/>
</dbReference>
<dbReference type="Pfam" id="PF02909">
    <property type="entry name" value="TetR_C_1"/>
    <property type="match status" value="1"/>
</dbReference>
<dbReference type="GO" id="GO:0045892">
    <property type="term" value="P:negative regulation of DNA-templated transcription"/>
    <property type="evidence" value="ECO:0007669"/>
    <property type="project" value="InterPro"/>
</dbReference>
<evidence type="ECO:0000256" key="4">
    <source>
        <dbReference type="PROSITE-ProRule" id="PRU00335"/>
    </source>
</evidence>
<dbReference type="InterPro" id="IPR036271">
    <property type="entry name" value="Tet_transcr_reg_TetR-rel_C_sf"/>
</dbReference>
<dbReference type="PANTHER" id="PTHR30055:SF151">
    <property type="entry name" value="TRANSCRIPTIONAL REGULATORY PROTEIN"/>
    <property type="match status" value="1"/>
</dbReference>
<keyword evidence="2 4" id="KW-0238">DNA-binding</keyword>
<dbReference type="Proteomes" id="UP000570514">
    <property type="component" value="Unassembled WGS sequence"/>
</dbReference>
<accession>A0A846N2W0</accession>
<name>A0A846N2W0_9PROT</name>
<proteinExistence type="predicted"/>
<dbReference type="RefSeq" id="WP_167083542.1">
    <property type="nucleotide sequence ID" value="NZ_BAAADC010000001.1"/>
</dbReference>
<dbReference type="AlphaFoldDB" id="A0A846N2W0"/>
<reference evidence="6 7" key="1">
    <citation type="submission" date="2020-03" db="EMBL/GenBank/DDBJ databases">
        <title>Genomic Encyclopedia of Type Strains, Phase IV (KMG-IV): sequencing the most valuable type-strain genomes for metagenomic binning, comparative biology and taxonomic classification.</title>
        <authorList>
            <person name="Goeker M."/>
        </authorList>
    </citation>
    <scope>NUCLEOTIDE SEQUENCE [LARGE SCALE GENOMIC DNA]</scope>
    <source>
        <strain evidence="6 7">DSM 19867</strain>
    </source>
</reference>
<dbReference type="PROSITE" id="PS50977">
    <property type="entry name" value="HTH_TETR_2"/>
    <property type="match status" value="1"/>
</dbReference>
<dbReference type="SUPFAM" id="SSF46689">
    <property type="entry name" value="Homeodomain-like"/>
    <property type="match status" value="1"/>
</dbReference>
<protein>
    <submittedName>
        <fullName evidence="6">AcrR family transcriptional regulator</fullName>
    </submittedName>
</protein>
<dbReference type="Gene3D" id="1.10.357.10">
    <property type="entry name" value="Tetracycline Repressor, domain 2"/>
    <property type="match status" value="1"/>
</dbReference>
<evidence type="ECO:0000313" key="6">
    <source>
        <dbReference type="EMBL" id="NIK89457.1"/>
    </source>
</evidence>
<feature type="DNA-binding region" description="H-T-H motif" evidence="4">
    <location>
        <begin position="41"/>
        <end position="60"/>
    </location>
</feature>
<dbReference type="EMBL" id="JAASRM010000001">
    <property type="protein sequence ID" value="NIK89457.1"/>
    <property type="molecule type" value="Genomic_DNA"/>
</dbReference>
<dbReference type="InterPro" id="IPR004111">
    <property type="entry name" value="Repressor_TetR_C"/>
</dbReference>
<organism evidence="6 7">
    <name type="scientific">Rhizomicrobium palustre</name>
    <dbReference type="NCBI Taxonomy" id="189966"/>
    <lineage>
        <taxon>Bacteria</taxon>
        <taxon>Pseudomonadati</taxon>
        <taxon>Pseudomonadota</taxon>
        <taxon>Alphaproteobacteria</taxon>
        <taxon>Micropepsales</taxon>
        <taxon>Micropepsaceae</taxon>
        <taxon>Rhizomicrobium</taxon>
    </lineage>
</organism>
<evidence type="ECO:0000256" key="1">
    <source>
        <dbReference type="ARBA" id="ARBA00023015"/>
    </source>
</evidence>
<dbReference type="PANTHER" id="PTHR30055">
    <property type="entry name" value="HTH-TYPE TRANSCRIPTIONAL REGULATOR RUTR"/>
    <property type="match status" value="1"/>
</dbReference>
<keyword evidence="1" id="KW-0805">Transcription regulation</keyword>
<dbReference type="InterPro" id="IPR009057">
    <property type="entry name" value="Homeodomain-like_sf"/>
</dbReference>
<evidence type="ECO:0000259" key="5">
    <source>
        <dbReference type="PROSITE" id="PS50977"/>
    </source>
</evidence>
<sequence>MDEKPAPISRRNRPAKAPLSREAIVTAALAILEAEGVSGISLRRVASAVDTGPASLYVYFENLNALYAAMLDAAFGAVELPEEGKGWRTRLKALLTSYLLLLYEKKGLAQLAMMQITCGPNALRIVERVLALLMEGGVQETRAALAVDLLLLHVTAVAAEHSNWRDNGSDFTKAKEVFENLSAEEYPLLHANRELLFATSPKSRFLWALDVIIDGVLAAPPPDD</sequence>
<dbReference type="InterPro" id="IPR001647">
    <property type="entry name" value="HTH_TetR"/>
</dbReference>
<keyword evidence="7" id="KW-1185">Reference proteome</keyword>
<feature type="domain" description="HTH tetR-type" evidence="5">
    <location>
        <begin position="18"/>
        <end position="78"/>
    </location>
</feature>
<gene>
    <name evidence="6" type="ORF">FHS83_002775</name>
</gene>
<comment type="caution">
    <text evidence="6">The sequence shown here is derived from an EMBL/GenBank/DDBJ whole genome shotgun (WGS) entry which is preliminary data.</text>
</comment>
<evidence type="ECO:0000256" key="3">
    <source>
        <dbReference type="ARBA" id="ARBA00023163"/>
    </source>
</evidence>
<dbReference type="SUPFAM" id="SSF48498">
    <property type="entry name" value="Tetracyclin repressor-like, C-terminal domain"/>
    <property type="match status" value="1"/>
</dbReference>
<evidence type="ECO:0000256" key="2">
    <source>
        <dbReference type="ARBA" id="ARBA00023125"/>
    </source>
</evidence>
<dbReference type="GO" id="GO:0003700">
    <property type="term" value="F:DNA-binding transcription factor activity"/>
    <property type="evidence" value="ECO:0007669"/>
    <property type="project" value="TreeGrafter"/>
</dbReference>
<dbReference type="InterPro" id="IPR050109">
    <property type="entry name" value="HTH-type_TetR-like_transc_reg"/>
</dbReference>
<dbReference type="Pfam" id="PF00440">
    <property type="entry name" value="TetR_N"/>
    <property type="match status" value="1"/>
</dbReference>